<name>A0A6A5SIX1_9PLEO</name>
<keyword evidence="2" id="KW-1185">Reference proteome</keyword>
<gene>
    <name evidence="1" type="ORF">EJ02DRAFT_255402</name>
</gene>
<protein>
    <submittedName>
        <fullName evidence="1">Uncharacterized protein</fullName>
    </submittedName>
</protein>
<organism evidence="1 2">
    <name type="scientific">Clathrospora elynae</name>
    <dbReference type="NCBI Taxonomy" id="706981"/>
    <lineage>
        <taxon>Eukaryota</taxon>
        <taxon>Fungi</taxon>
        <taxon>Dikarya</taxon>
        <taxon>Ascomycota</taxon>
        <taxon>Pezizomycotina</taxon>
        <taxon>Dothideomycetes</taxon>
        <taxon>Pleosporomycetidae</taxon>
        <taxon>Pleosporales</taxon>
        <taxon>Diademaceae</taxon>
        <taxon>Clathrospora</taxon>
    </lineage>
</organism>
<sequence length="152" mass="17166">MCSLSHPTNFCWAKGMMEVLYPQLVITADRSVLCVSSPQRRYRSPSSSSTLHFVHITTFVQRLLGSFYLRVGQKSLRGLMQDDMGSKHDWSLGEFRSVHAGLACRSGTAALSRLRHFDRLNFPLQGLSIKVCPLLCSFQVKPNVRVRDHKGL</sequence>
<proteinExistence type="predicted"/>
<dbReference type="Proteomes" id="UP000800038">
    <property type="component" value="Unassembled WGS sequence"/>
</dbReference>
<reference evidence="1" key="1">
    <citation type="journal article" date="2020" name="Stud. Mycol.">
        <title>101 Dothideomycetes genomes: a test case for predicting lifestyles and emergence of pathogens.</title>
        <authorList>
            <person name="Haridas S."/>
            <person name="Albert R."/>
            <person name="Binder M."/>
            <person name="Bloem J."/>
            <person name="Labutti K."/>
            <person name="Salamov A."/>
            <person name="Andreopoulos B."/>
            <person name="Baker S."/>
            <person name="Barry K."/>
            <person name="Bills G."/>
            <person name="Bluhm B."/>
            <person name="Cannon C."/>
            <person name="Castanera R."/>
            <person name="Culley D."/>
            <person name="Daum C."/>
            <person name="Ezra D."/>
            <person name="Gonzalez J."/>
            <person name="Henrissat B."/>
            <person name="Kuo A."/>
            <person name="Liang C."/>
            <person name="Lipzen A."/>
            <person name="Lutzoni F."/>
            <person name="Magnuson J."/>
            <person name="Mondo S."/>
            <person name="Nolan M."/>
            <person name="Ohm R."/>
            <person name="Pangilinan J."/>
            <person name="Park H.-J."/>
            <person name="Ramirez L."/>
            <person name="Alfaro M."/>
            <person name="Sun H."/>
            <person name="Tritt A."/>
            <person name="Yoshinaga Y."/>
            <person name="Zwiers L.-H."/>
            <person name="Turgeon B."/>
            <person name="Goodwin S."/>
            <person name="Spatafora J."/>
            <person name="Crous P."/>
            <person name="Grigoriev I."/>
        </authorList>
    </citation>
    <scope>NUCLEOTIDE SEQUENCE</scope>
    <source>
        <strain evidence="1">CBS 161.51</strain>
    </source>
</reference>
<dbReference type="EMBL" id="ML976079">
    <property type="protein sequence ID" value="KAF1939568.1"/>
    <property type="molecule type" value="Genomic_DNA"/>
</dbReference>
<evidence type="ECO:0000313" key="1">
    <source>
        <dbReference type="EMBL" id="KAF1939568.1"/>
    </source>
</evidence>
<evidence type="ECO:0000313" key="2">
    <source>
        <dbReference type="Proteomes" id="UP000800038"/>
    </source>
</evidence>
<accession>A0A6A5SIX1</accession>
<dbReference type="AlphaFoldDB" id="A0A6A5SIX1"/>